<dbReference type="GO" id="GO:0005524">
    <property type="term" value="F:ATP binding"/>
    <property type="evidence" value="ECO:0007669"/>
    <property type="project" value="UniProtKB-UniRule"/>
</dbReference>
<keyword evidence="6 9" id="KW-0067">ATP-binding</keyword>
<comment type="cofactor">
    <cofactor evidence="9">
        <name>Mg(2+)</name>
        <dbReference type="ChEBI" id="CHEBI:18420"/>
    </cofactor>
</comment>
<organism evidence="10 11">
    <name type="scientific">Guopingia tenuis</name>
    <dbReference type="NCBI Taxonomy" id="2763656"/>
    <lineage>
        <taxon>Bacteria</taxon>
        <taxon>Bacillati</taxon>
        <taxon>Bacillota</taxon>
        <taxon>Clostridia</taxon>
        <taxon>Christensenellales</taxon>
        <taxon>Christensenellaceae</taxon>
        <taxon>Guopingia</taxon>
    </lineage>
</organism>
<keyword evidence="11" id="KW-1185">Reference proteome</keyword>
<accession>A0A926DJG7</accession>
<reference evidence="10" key="1">
    <citation type="submission" date="2020-08" db="EMBL/GenBank/DDBJ databases">
        <title>Genome public.</title>
        <authorList>
            <person name="Liu C."/>
            <person name="Sun Q."/>
        </authorList>
    </citation>
    <scope>NUCLEOTIDE SEQUENCE</scope>
    <source>
        <strain evidence="10">NSJ-63</strain>
    </source>
</reference>
<keyword evidence="7 9" id="KW-0460">Magnesium</keyword>
<dbReference type="SUPFAM" id="SSF52540">
    <property type="entry name" value="P-loop containing nucleoside triphosphate hydrolases"/>
    <property type="match status" value="1"/>
</dbReference>
<dbReference type="NCBIfam" id="TIGR00347">
    <property type="entry name" value="bioD"/>
    <property type="match status" value="1"/>
</dbReference>
<dbReference type="GO" id="GO:0000287">
    <property type="term" value="F:magnesium ion binding"/>
    <property type="evidence" value="ECO:0007669"/>
    <property type="project" value="UniProtKB-UniRule"/>
</dbReference>
<protein>
    <recommendedName>
        <fullName evidence="9">ATP-dependent dethiobiotin synthetase BioD</fullName>
        <ecNumber evidence="9">6.3.3.3</ecNumber>
    </recommendedName>
    <alternativeName>
        <fullName evidence="9">DTB synthetase</fullName>
        <shortName evidence="9">DTBS</shortName>
    </alternativeName>
    <alternativeName>
        <fullName evidence="9">Dethiobiotin synthase</fullName>
    </alternativeName>
</protein>
<gene>
    <name evidence="9 10" type="primary">bioD</name>
    <name evidence="10" type="ORF">H8693_04710</name>
</gene>
<dbReference type="PANTHER" id="PTHR43210:SF2">
    <property type="entry name" value="ATP-DEPENDENT DETHIOBIOTIN SYNTHETASE BIOD 2"/>
    <property type="match status" value="1"/>
</dbReference>
<evidence type="ECO:0000256" key="2">
    <source>
        <dbReference type="ARBA" id="ARBA00022598"/>
    </source>
</evidence>
<dbReference type="PIRSF" id="PIRSF006755">
    <property type="entry name" value="DTB_synth"/>
    <property type="match status" value="1"/>
</dbReference>
<comment type="catalytic activity">
    <reaction evidence="8">
        <text>(7R,8S)-8-amino-7-(carboxyamino)nonanoate + ATP = (4R,5S)-dethiobiotin + ADP + phosphate + H(+)</text>
        <dbReference type="Rhea" id="RHEA:63684"/>
        <dbReference type="ChEBI" id="CHEBI:15378"/>
        <dbReference type="ChEBI" id="CHEBI:30616"/>
        <dbReference type="ChEBI" id="CHEBI:43474"/>
        <dbReference type="ChEBI" id="CHEBI:149470"/>
        <dbReference type="ChEBI" id="CHEBI:149473"/>
        <dbReference type="ChEBI" id="CHEBI:456216"/>
    </reaction>
</comment>
<comment type="caution">
    <text evidence="9">Lacks conserved residue(s) required for the propagation of feature annotation.</text>
</comment>
<feature type="binding site" evidence="9">
    <location>
        <position position="53"/>
    </location>
    <ligand>
        <name>ATP</name>
        <dbReference type="ChEBI" id="CHEBI:30616"/>
    </ligand>
</feature>
<feature type="binding site" evidence="9">
    <location>
        <begin position="114"/>
        <end position="117"/>
    </location>
    <ligand>
        <name>ATP</name>
        <dbReference type="ChEBI" id="CHEBI:30616"/>
    </ligand>
</feature>
<keyword evidence="1 9" id="KW-0963">Cytoplasm</keyword>
<proteinExistence type="inferred from homology"/>
<dbReference type="Proteomes" id="UP000617951">
    <property type="component" value="Unassembled WGS sequence"/>
</dbReference>
<dbReference type="InterPro" id="IPR004472">
    <property type="entry name" value="DTB_synth_BioD"/>
</dbReference>
<evidence type="ECO:0000256" key="3">
    <source>
        <dbReference type="ARBA" id="ARBA00022723"/>
    </source>
</evidence>
<name>A0A926DJG7_9FIRM</name>
<feature type="binding site" evidence="9">
    <location>
        <position position="53"/>
    </location>
    <ligand>
        <name>Mg(2+)</name>
        <dbReference type="ChEBI" id="CHEBI:18420"/>
    </ligand>
</feature>
<dbReference type="RefSeq" id="WP_249279996.1">
    <property type="nucleotide sequence ID" value="NZ_JACRSS010000001.1"/>
</dbReference>
<keyword evidence="3 9" id="KW-0479">Metal-binding</keyword>
<dbReference type="AlphaFoldDB" id="A0A926DJG7"/>
<evidence type="ECO:0000313" key="11">
    <source>
        <dbReference type="Proteomes" id="UP000617951"/>
    </source>
</evidence>
<keyword evidence="5 9" id="KW-0093">Biotin biosynthesis</keyword>
<comment type="subunit">
    <text evidence="9">Homodimer.</text>
</comment>
<dbReference type="EMBL" id="JACRSS010000001">
    <property type="protein sequence ID" value="MBC8538230.1"/>
    <property type="molecule type" value="Genomic_DNA"/>
</dbReference>
<comment type="pathway">
    <text evidence="9">Cofactor biosynthesis; biotin biosynthesis; biotin from 7,8-diaminononanoate: step 1/2.</text>
</comment>
<evidence type="ECO:0000256" key="8">
    <source>
        <dbReference type="ARBA" id="ARBA00047386"/>
    </source>
</evidence>
<dbReference type="Gene3D" id="3.40.50.300">
    <property type="entry name" value="P-loop containing nucleotide triphosphate hydrolases"/>
    <property type="match status" value="1"/>
</dbReference>
<feature type="binding site" evidence="9">
    <location>
        <position position="42"/>
    </location>
    <ligand>
        <name>substrate</name>
    </ligand>
</feature>
<keyword evidence="4 9" id="KW-0547">Nucleotide-binding</keyword>
<feature type="binding site" evidence="9">
    <location>
        <begin position="213"/>
        <end position="215"/>
    </location>
    <ligand>
        <name>ATP</name>
        <dbReference type="ChEBI" id="CHEBI:30616"/>
    </ligand>
</feature>
<dbReference type="GO" id="GO:0004141">
    <property type="term" value="F:dethiobiotin synthase activity"/>
    <property type="evidence" value="ECO:0007669"/>
    <property type="project" value="UniProtKB-UniRule"/>
</dbReference>
<feature type="binding site" evidence="9">
    <location>
        <begin position="178"/>
        <end position="179"/>
    </location>
    <ligand>
        <name>ATP</name>
        <dbReference type="ChEBI" id="CHEBI:30616"/>
    </ligand>
</feature>
<dbReference type="InterPro" id="IPR027417">
    <property type="entry name" value="P-loop_NTPase"/>
</dbReference>
<evidence type="ECO:0000256" key="4">
    <source>
        <dbReference type="ARBA" id="ARBA00022741"/>
    </source>
</evidence>
<evidence type="ECO:0000256" key="7">
    <source>
        <dbReference type="ARBA" id="ARBA00022842"/>
    </source>
</evidence>
<evidence type="ECO:0000256" key="6">
    <source>
        <dbReference type="ARBA" id="ARBA00022840"/>
    </source>
</evidence>
<feature type="active site" evidence="9">
    <location>
        <position position="38"/>
    </location>
</feature>
<evidence type="ECO:0000256" key="5">
    <source>
        <dbReference type="ARBA" id="ARBA00022756"/>
    </source>
</evidence>
<sequence length="232" mass="24909">MSRGLFITATGTDAGKTYVTARIVRQLCAAGYDAGYYKAALSGADETAGLPGDADYVKRFAGLTDSYSEMVPYIYSAAVSPHLAARWEGRPVDLEHVKRGYDAISGKHAYITMEGSGGILCPIRYDDSCHLFLEDIIRALELPSLVVADAGLGTINATLLTLEYMRRRELPVRGIILNRWTGSPMEEDNRRMIEELGGVPVIACLEAGAEELPVSAETLAALYGAGNGGNDV</sequence>
<comment type="similarity">
    <text evidence="9">Belongs to the dethiobiotin synthetase family.</text>
</comment>
<evidence type="ECO:0000313" key="10">
    <source>
        <dbReference type="EMBL" id="MBC8538230.1"/>
    </source>
</evidence>
<dbReference type="EC" id="6.3.3.3" evidence="9"/>
<dbReference type="CDD" id="cd03109">
    <property type="entry name" value="DTBS"/>
    <property type="match status" value="1"/>
</dbReference>
<dbReference type="Pfam" id="PF13500">
    <property type="entry name" value="AAA_26"/>
    <property type="match status" value="1"/>
</dbReference>
<comment type="catalytic activity">
    <reaction evidence="9">
        <text>(7R,8S)-7,8-diammoniononanoate + CO2 + ATP = (4R,5S)-dethiobiotin + ADP + phosphate + 3 H(+)</text>
        <dbReference type="Rhea" id="RHEA:15805"/>
        <dbReference type="ChEBI" id="CHEBI:15378"/>
        <dbReference type="ChEBI" id="CHEBI:16526"/>
        <dbReference type="ChEBI" id="CHEBI:30616"/>
        <dbReference type="ChEBI" id="CHEBI:43474"/>
        <dbReference type="ChEBI" id="CHEBI:149469"/>
        <dbReference type="ChEBI" id="CHEBI:149473"/>
        <dbReference type="ChEBI" id="CHEBI:456216"/>
        <dbReference type="EC" id="6.3.3.3"/>
    </reaction>
</comment>
<feature type="binding site" evidence="9">
    <location>
        <begin position="13"/>
        <end position="18"/>
    </location>
    <ligand>
        <name>ATP</name>
        <dbReference type="ChEBI" id="CHEBI:30616"/>
    </ligand>
</feature>
<keyword evidence="2 9" id="KW-0436">Ligase</keyword>
<dbReference type="PANTHER" id="PTHR43210">
    <property type="entry name" value="DETHIOBIOTIN SYNTHETASE"/>
    <property type="match status" value="1"/>
</dbReference>
<dbReference type="HAMAP" id="MF_00336">
    <property type="entry name" value="BioD"/>
    <property type="match status" value="1"/>
</dbReference>
<dbReference type="GO" id="GO:0009102">
    <property type="term" value="P:biotin biosynthetic process"/>
    <property type="evidence" value="ECO:0007669"/>
    <property type="project" value="UniProtKB-UniRule"/>
</dbReference>
<comment type="function">
    <text evidence="9">Catalyzes a mechanistically unusual reaction, the ATP-dependent insertion of CO2 between the N7 and N8 nitrogen atoms of 7,8-diaminopelargonic acid (DAPA, also called 7,8-diammoniononanoate) to form a ureido ring.</text>
</comment>
<feature type="binding site" evidence="9">
    <location>
        <position position="17"/>
    </location>
    <ligand>
        <name>Mg(2+)</name>
        <dbReference type="ChEBI" id="CHEBI:18420"/>
    </ligand>
</feature>
<comment type="caution">
    <text evidence="10">The sequence shown here is derived from an EMBL/GenBank/DDBJ whole genome shotgun (WGS) entry which is preliminary data.</text>
</comment>
<comment type="subcellular location">
    <subcellularLocation>
        <location evidence="9">Cytoplasm</location>
    </subcellularLocation>
</comment>
<evidence type="ECO:0000256" key="9">
    <source>
        <dbReference type="HAMAP-Rule" id="MF_00336"/>
    </source>
</evidence>
<dbReference type="GO" id="GO:0005829">
    <property type="term" value="C:cytosol"/>
    <property type="evidence" value="ECO:0007669"/>
    <property type="project" value="TreeGrafter"/>
</dbReference>
<evidence type="ECO:0000256" key="1">
    <source>
        <dbReference type="ARBA" id="ARBA00022490"/>
    </source>
</evidence>
<feature type="binding site" evidence="9">
    <location>
        <position position="114"/>
    </location>
    <ligand>
        <name>Mg(2+)</name>
        <dbReference type="ChEBI" id="CHEBI:18420"/>
    </ligand>
</feature>